<name>A0A6J5LI85_9CAUD</name>
<evidence type="ECO:0000313" key="1">
    <source>
        <dbReference type="EMBL" id="CAB4132836.1"/>
    </source>
</evidence>
<reference evidence="1" key="1">
    <citation type="submission" date="2020-04" db="EMBL/GenBank/DDBJ databases">
        <authorList>
            <person name="Chiriac C."/>
            <person name="Salcher M."/>
            <person name="Ghai R."/>
            <person name="Kavagutti S V."/>
        </authorList>
    </citation>
    <scope>NUCLEOTIDE SEQUENCE</scope>
</reference>
<accession>A0A6J5LI85</accession>
<proteinExistence type="predicted"/>
<protein>
    <submittedName>
        <fullName evidence="1">Uncharacterized protein</fullName>
    </submittedName>
</protein>
<dbReference type="EMBL" id="LR796274">
    <property type="protein sequence ID" value="CAB4132836.1"/>
    <property type="molecule type" value="Genomic_DNA"/>
</dbReference>
<sequence length="102" mass="10690">MSVQNTALTTSAQSVYTSTGNTVVSTMHIPNYTGTPITCNVWVVANGGSPTFTNIIYGNVTITAYNTLVVDREKFILGNGDALYANVSVNSSASATITYTGI</sequence>
<gene>
    <name evidence="1" type="ORF">UFOVP257_5</name>
</gene>
<organism evidence="1">
    <name type="scientific">uncultured Caudovirales phage</name>
    <dbReference type="NCBI Taxonomy" id="2100421"/>
    <lineage>
        <taxon>Viruses</taxon>
        <taxon>Duplodnaviria</taxon>
        <taxon>Heunggongvirae</taxon>
        <taxon>Uroviricota</taxon>
        <taxon>Caudoviricetes</taxon>
        <taxon>Peduoviridae</taxon>
        <taxon>Maltschvirus</taxon>
        <taxon>Maltschvirus maltsch</taxon>
    </lineage>
</organism>